<feature type="domain" description="N-acetyltransferase" evidence="1">
    <location>
        <begin position="2"/>
        <end position="144"/>
    </location>
</feature>
<accession>A0ABP8KMD9</accession>
<dbReference type="InterPro" id="IPR000182">
    <property type="entry name" value="GNAT_dom"/>
</dbReference>
<reference evidence="3" key="1">
    <citation type="journal article" date="2019" name="Int. J. Syst. Evol. Microbiol.">
        <title>The Global Catalogue of Microorganisms (GCM) 10K type strain sequencing project: providing services to taxonomists for standard genome sequencing and annotation.</title>
        <authorList>
            <consortium name="The Broad Institute Genomics Platform"/>
            <consortium name="The Broad Institute Genome Sequencing Center for Infectious Disease"/>
            <person name="Wu L."/>
            <person name="Ma J."/>
        </authorList>
    </citation>
    <scope>NUCLEOTIDE SEQUENCE [LARGE SCALE GENOMIC DNA]</scope>
    <source>
        <strain evidence="3">JCM 17925</strain>
    </source>
</reference>
<evidence type="ECO:0000313" key="3">
    <source>
        <dbReference type="Proteomes" id="UP001500936"/>
    </source>
</evidence>
<name>A0ABP8KMD9_9BACT</name>
<dbReference type="EMBL" id="BAABHB010000006">
    <property type="protein sequence ID" value="GAA4409623.1"/>
    <property type="molecule type" value="Genomic_DNA"/>
</dbReference>
<comment type="caution">
    <text evidence="2">The sequence shown here is derived from an EMBL/GenBank/DDBJ whole genome shotgun (WGS) entry which is preliminary data.</text>
</comment>
<dbReference type="CDD" id="cd04301">
    <property type="entry name" value="NAT_SF"/>
    <property type="match status" value="1"/>
</dbReference>
<keyword evidence="3" id="KW-1185">Reference proteome</keyword>
<dbReference type="Pfam" id="PF13673">
    <property type="entry name" value="Acetyltransf_10"/>
    <property type="match status" value="1"/>
</dbReference>
<gene>
    <name evidence="2" type="ORF">GCM10023187_33210</name>
</gene>
<dbReference type="InterPro" id="IPR016181">
    <property type="entry name" value="Acyl_CoA_acyltransferase"/>
</dbReference>
<dbReference type="SUPFAM" id="SSF55729">
    <property type="entry name" value="Acyl-CoA N-acyltransferases (Nat)"/>
    <property type="match status" value="1"/>
</dbReference>
<protein>
    <submittedName>
        <fullName evidence="2">GNAT family N-acetyltransferase</fullName>
    </submittedName>
</protein>
<sequence length="149" mass="17038">MIEVILITQPADLDQAFVIRREVFVEEQQVPADEEYDEYEKTSRHFLARSHAVPCGTARWRETPKGIKLERFAVRKDYRGQGVGKALVRAVLDDVFLYHGHPETVYMHAQVSAMPLYAGFGFEPVGDLFDECGIMHYKMVLPMTAYPVS</sequence>
<evidence type="ECO:0000313" key="2">
    <source>
        <dbReference type="EMBL" id="GAA4409623.1"/>
    </source>
</evidence>
<dbReference type="RefSeq" id="WP_345268969.1">
    <property type="nucleotide sequence ID" value="NZ_BAABHB010000006.1"/>
</dbReference>
<dbReference type="Proteomes" id="UP001500936">
    <property type="component" value="Unassembled WGS sequence"/>
</dbReference>
<evidence type="ECO:0000259" key="1">
    <source>
        <dbReference type="PROSITE" id="PS51186"/>
    </source>
</evidence>
<proteinExistence type="predicted"/>
<organism evidence="2 3">
    <name type="scientific">Nibrella viscosa</name>
    <dbReference type="NCBI Taxonomy" id="1084524"/>
    <lineage>
        <taxon>Bacteria</taxon>
        <taxon>Pseudomonadati</taxon>
        <taxon>Bacteroidota</taxon>
        <taxon>Cytophagia</taxon>
        <taxon>Cytophagales</taxon>
        <taxon>Spirosomataceae</taxon>
        <taxon>Nibrella</taxon>
    </lineage>
</organism>
<dbReference type="PROSITE" id="PS51186">
    <property type="entry name" value="GNAT"/>
    <property type="match status" value="1"/>
</dbReference>
<dbReference type="Gene3D" id="3.40.630.30">
    <property type="match status" value="1"/>
</dbReference>